<dbReference type="GO" id="GO:0052726">
    <property type="term" value="F:inositol-1,3,4-trisphosphate 5-kinase activity"/>
    <property type="evidence" value="ECO:0007669"/>
    <property type="project" value="InterPro"/>
</dbReference>
<dbReference type="PANTHER" id="PTHR14217:SF1">
    <property type="entry name" value="INOSITOL-TETRAKISPHOSPHATE 1-KINASE"/>
    <property type="match status" value="1"/>
</dbReference>
<dbReference type="EC" id="2.7.1.159" evidence="4"/>
<evidence type="ECO:0000256" key="6">
    <source>
        <dbReference type="ARBA" id="ARBA00022723"/>
    </source>
</evidence>
<comment type="caution">
    <text evidence="12">The sequence shown here is derived from an EMBL/GenBank/DDBJ whole genome shotgun (WGS) entry which is preliminary data.</text>
</comment>
<dbReference type="Gene3D" id="3.30.470.20">
    <property type="entry name" value="ATP-grasp fold, B domain"/>
    <property type="match status" value="1"/>
</dbReference>
<proteinExistence type="inferred from homology"/>
<keyword evidence="8" id="KW-0418">Kinase</keyword>
<evidence type="ECO:0000259" key="11">
    <source>
        <dbReference type="Pfam" id="PF05770"/>
    </source>
</evidence>
<dbReference type="SUPFAM" id="SSF56059">
    <property type="entry name" value="Glutathione synthetase ATP-binding domain-like"/>
    <property type="match status" value="1"/>
</dbReference>
<keyword evidence="13" id="KW-1185">Reference proteome</keyword>
<evidence type="ECO:0000256" key="1">
    <source>
        <dbReference type="ARBA" id="ARBA00001946"/>
    </source>
</evidence>
<organism evidence="12">
    <name type="scientific">Salvia splendens</name>
    <name type="common">Scarlet sage</name>
    <dbReference type="NCBI Taxonomy" id="180675"/>
    <lineage>
        <taxon>Eukaryota</taxon>
        <taxon>Viridiplantae</taxon>
        <taxon>Streptophyta</taxon>
        <taxon>Embryophyta</taxon>
        <taxon>Tracheophyta</taxon>
        <taxon>Spermatophyta</taxon>
        <taxon>Magnoliopsida</taxon>
        <taxon>eudicotyledons</taxon>
        <taxon>Gunneridae</taxon>
        <taxon>Pentapetalae</taxon>
        <taxon>asterids</taxon>
        <taxon>lamiids</taxon>
        <taxon>Lamiales</taxon>
        <taxon>Lamiaceae</taxon>
        <taxon>Nepetoideae</taxon>
        <taxon>Mentheae</taxon>
        <taxon>Salviinae</taxon>
        <taxon>Salvia</taxon>
        <taxon>Salvia subgen. Calosphace</taxon>
        <taxon>core Calosphace</taxon>
    </lineage>
</organism>
<dbReference type="GO" id="GO:0032957">
    <property type="term" value="P:inositol trisphosphate metabolic process"/>
    <property type="evidence" value="ECO:0007669"/>
    <property type="project" value="InterPro"/>
</dbReference>
<dbReference type="FunFam" id="3.30.470.20:FF:000047">
    <property type="entry name" value="Inositol-tetrakisphosphate 1-kinase 4"/>
    <property type="match status" value="1"/>
</dbReference>
<dbReference type="GO" id="GO:0047325">
    <property type="term" value="F:inositol-3,4,5,6-tetrakisphosphate 1-kinase activity"/>
    <property type="evidence" value="ECO:0007669"/>
    <property type="project" value="InterPro"/>
</dbReference>
<evidence type="ECO:0000256" key="2">
    <source>
        <dbReference type="ARBA" id="ARBA00009601"/>
    </source>
</evidence>
<evidence type="ECO:0000313" key="12">
    <source>
        <dbReference type="EMBL" id="KAG6404660.1"/>
    </source>
</evidence>
<evidence type="ECO:0000256" key="10">
    <source>
        <dbReference type="ARBA" id="ARBA00022842"/>
    </source>
</evidence>
<evidence type="ECO:0000256" key="5">
    <source>
        <dbReference type="ARBA" id="ARBA00022679"/>
    </source>
</evidence>
<evidence type="ECO:0000313" key="13">
    <source>
        <dbReference type="Proteomes" id="UP000298416"/>
    </source>
</evidence>
<dbReference type="GO" id="GO:0052725">
    <property type="term" value="F:inositol-1,3,4-trisphosphate 6-kinase activity"/>
    <property type="evidence" value="ECO:0007669"/>
    <property type="project" value="InterPro"/>
</dbReference>
<dbReference type="PIRSF" id="PIRSF038163">
    <property type="entry name" value="ITPK_uncN"/>
    <property type="match status" value="1"/>
</dbReference>
<name>A0A8X8X2L8_SALSN</name>
<gene>
    <name evidence="12" type="ORF">SASPL_136913</name>
</gene>
<reference evidence="12" key="2">
    <citation type="submission" date="2020-08" db="EMBL/GenBank/DDBJ databases">
        <title>Plant Genome Project.</title>
        <authorList>
            <person name="Zhang R.-G."/>
        </authorList>
    </citation>
    <scope>NUCLEOTIDE SEQUENCE</scope>
    <source>
        <strain evidence="12">Huo1</strain>
        <tissue evidence="12">Leaf</tissue>
    </source>
</reference>
<dbReference type="GO" id="GO:0005737">
    <property type="term" value="C:cytoplasm"/>
    <property type="evidence" value="ECO:0007669"/>
    <property type="project" value="TreeGrafter"/>
</dbReference>
<dbReference type="AlphaFoldDB" id="A0A8X8X2L8"/>
<evidence type="ECO:0000256" key="9">
    <source>
        <dbReference type="ARBA" id="ARBA00022840"/>
    </source>
</evidence>
<keyword evidence="10" id="KW-0460">Magnesium</keyword>
<protein>
    <recommendedName>
        <fullName evidence="4">inositol-1,3,4-trisphosphate 5/6-kinase</fullName>
        <ecNumber evidence="4">2.7.1.159</ecNumber>
    </recommendedName>
</protein>
<evidence type="ECO:0000256" key="8">
    <source>
        <dbReference type="ARBA" id="ARBA00022777"/>
    </source>
</evidence>
<dbReference type="GO" id="GO:0005524">
    <property type="term" value="F:ATP binding"/>
    <property type="evidence" value="ECO:0007669"/>
    <property type="project" value="UniProtKB-KW"/>
</dbReference>
<evidence type="ECO:0000256" key="7">
    <source>
        <dbReference type="ARBA" id="ARBA00022741"/>
    </source>
</evidence>
<comment type="subunit">
    <text evidence="3">Monomer.</text>
</comment>
<dbReference type="EMBL" id="PNBA02000013">
    <property type="protein sequence ID" value="KAG6404660.1"/>
    <property type="molecule type" value="Genomic_DNA"/>
</dbReference>
<dbReference type="InterPro" id="IPR008656">
    <property type="entry name" value="Inositol_tetrakis-P_1-kinase"/>
</dbReference>
<keyword evidence="7" id="KW-0547">Nucleotide-binding</keyword>
<dbReference type="PANTHER" id="PTHR14217">
    <property type="entry name" value="INOSITOL-TETRAKISPHOSPHATE 1-KINASE"/>
    <property type="match status" value="1"/>
</dbReference>
<dbReference type="InterPro" id="IPR040464">
    <property type="entry name" value="InsP(3)kin_ATP-grasp"/>
</dbReference>
<comment type="similarity">
    <text evidence="2">Belongs to the ITPK1 family.</text>
</comment>
<dbReference type="Pfam" id="PF05770">
    <property type="entry name" value="Ins134_P3_kin"/>
    <property type="match status" value="1"/>
</dbReference>
<keyword evidence="5" id="KW-0808">Transferase</keyword>
<dbReference type="GO" id="GO:0000287">
    <property type="term" value="F:magnesium ion binding"/>
    <property type="evidence" value="ECO:0007669"/>
    <property type="project" value="InterPro"/>
</dbReference>
<reference evidence="12" key="1">
    <citation type="submission" date="2018-01" db="EMBL/GenBank/DDBJ databases">
        <authorList>
            <person name="Mao J.F."/>
        </authorList>
    </citation>
    <scope>NUCLEOTIDE SEQUENCE</scope>
    <source>
        <strain evidence="12">Huo1</strain>
        <tissue evidence="12">Leaf</tissue>
    </source>
</reference>
<keyword evidence="6" id="KW-0479">Metal-binding</keyword>
<comment type="cofactor">
    <cofactor evidence="1">
        <name>Mg(2+)</name>
        <dbReference type="ChEBI" id="CHEBI:18420"/>
    </cofactor>
</comment>
<sequence length="479" mass="53233">MGGVRGIVLDSSVLFPSADDEVIGDAGLSSGAEFLLRKLRYSSIPIGISHEQGLSRSKECLLKEVAKTYLCTIFCLSPEDDISSKVSQIWEGKDGRLIHVVSWCREDIFQKKNGSHVVKVIVGSAEREASNDSGYAVTAEMLSISINKLQELPLLVCSMNTKAAGEEALAVGYVMKPSREEDFAKLQLVDAILHKATDEILAVDMASPSENSDKVTFTRNLQELQRYVECLADCCVIDPFNNIFPILDRMKIQQILMGLETLNINGRCRIRAPSFIKVDSFDDPNLEQRLAEAKLRLPSIVKPQVACGVSDAHSMAIVFKVDHYKNLNVPLPAVVQEYVDHSSLIYKFYALGGKVFHAVKKSIPNADTLMNLAAEKGLKPLHFDRHNILKSLPVSKEQLNVDNHKLDLELVKDAADWLRRTLDLTIFGFDVVIQEGSGDHVIVDVNYLPSFKEVPDDIAIPAFWDALKEKIVSRKNQKA</sequence>
<evidence type="ECO:0000256" key="4">
    <source>
        <dbReference type="ARBA" id="ARBA00012017"/>
    </source>
</evidence>
<evidence type="ECO:0000256" key="3">
    <source>
        <dbReference type="ARBA" id="ARBA00011245"/>
    </source>
</evidence>
<keyword evidence="9" id="KW-0067">ATP-binding</keyword>
<dbReference type="Proteomes" id="UP000298416">
    <property type="component" value="Unassembled WGS sequence"/>
</dbReference>
<feature type="domain" description="Inositol 1,3,4-trisphosphate 5/6-kinase ATP-grasp" evidence="11">
    <location>
        <begin position="269"/>
        <end position="456"/>
    </location>
</feature>
<accession>A0A8X8X2L8</accession>